<name>A0A9D4TZ76_CHLVU</name>
<gene>
    <name evidence="2" type="ORF">D9Q98_000973</name>
</gene>
<feature type="compositionally biased region" description="Polar residues" evidence="1">
    <location>
        <begin position="1"/>
        <end position="17"/>
    </location>
</feature>
<dbReference type="EMBL" id="SIDB01000001">
    <property type="protein sequence ID" value="KAI3438545.1"/>
    <property type="molecule type" value="Genomic_DNA"/>
</dbReference>
<organism evidence="2 3">
    <name type="scientific">Chlorella vulgaris</name>
    <name type="common">Green alga</name>
    <dbReference type="NCBI Taxonomy" id="3077"/>
    <lineage>
        <taxon>Eukaryota</taxon>
        <taxon>Viridiplantae</taxon>
        <taxon>Chlorophyta</taxon>
        <taxon>core chlorophytes</taxon>
        <taxon>Trebouxiophyceae</taxon>
        <taxon>Chlorellales</taxon>
        <taxon>Chlorellaceae</taxon>
        <taxon>Chlorella clade</taxon>
        <taxon>Chlorella</taxon>
    </lineage>
</organism>
<evidence type="ECO:0000256" key="1">
    <source>
        <dbReference type="SAM" id="MobiDB-lite"/>
    </source>
</evidence>
<comment type="caution">
    <text evidence="2">The sequence shown here is derived from an EMBL/GenBank/DDBJ whole genome shotgun (WGS) entry which is preliminary data.</text>
</comment>
<feature type="region of interest" description="Disordered" evidence="1">
    <location>
        <begin position="1"/>
        <end position="38"/>
    </location>
</feature>
<accession>A0A9D4TZ76</accession>
<sequence length="84" mass="8733">MSASSLEPGFSGSQNGSAPGAYDSRQRPAADSPLSKEGYLAQHYGAAEETGVSGIEVQVSQASGSPASPRIQHREHLTVFDDDV</sequence>
<keyword evidence="3" id="KW-1185">Reference proteome</keyword>
<dbReference type="AlphaFoldDB" id="A0A9D4TZ76"/>
<reference evidence="2" key="2">
    <citation type="submission" date="2020-11" db="EMBL/GenBank/DDBJ databases">
        <authorList>
            <person name="Cecchin M."/>
            <person name="Marcolungo L."/>
            <person name="Rossato M."/>
            <person name="Girolomoni L."/>
            <person name="Cosentino E."/>
            <person name="Cuine S."/>
            <person name="Li-Beisson Y."/>
            <person name="Delledonne M."/>
            <person name="Ballottari M."/>
        </authorList>
    </citation>
    <scope>NUCLEOTIDE SEQUENCE</scope>
    <source>
        <strain evidence="2">211/11P</strain>
        <tissue evidence="2">Whole cell</tissue>
    </source>
</reference>
<feature type="compositionally biased region" description="Basic and acidic residues" evidence="1">
    <location>
        <begin position="72"/>
        <end position="84"/>
    </location>
</feature>
<proteinExistence type="predicted"/>
<feature type="region of interest" description="Disordered" evidence="1">
    <location>
        <begin position="59"/>
        <end position="84"/>
    </location>
</feature>
<evidence type="ECO:0000313" key="3">
    <source>
        <dbReference type="Proteomes" id="UP001055712"/>
    </source>
</evidence>
<dbReference type="Proteomes" id="UP001055712">
    <property type="component" value="Unassembled WGS sequence"/>
</dbReference>
<reference evidence="2" key="1">
    <citation type="journal article" date="2019" name="Plant J.">
        <title>Chlorella vulgaris genome assembly and annotation reveals the molecular basis for metabolic acclimation to high light conditions.</title>
        <authorList>
            <person name="Cecchin M."/>
            <person name="Marcolungo L."/>
            <person name="Rossato M."/>
            <person name="Girolomoni L."/>
            <person name="Cosentino E."/>
            <person name="Cuine S."/>
            <person name="Li-Beisson Y."/>
            <person name="Delledonne M."/>
            <person name="Ballottari M."/>
        </authorList>
    </citation>
    <scope>NUCLEOTIDE SEQUENCE</scope>
    <source>
        <strain evidence="2">211/11P</strain>
    </source>
</reference>
<evidence type="ECO:0000313" key="2">
    <source>
        <dbReference type="EMBL" id="KAI3438545.1"/>
    </source>
</evidence>
<protein>
    <submittedName>
        <fullName evidence="2">Uncharacterized protein</fullName>
    </submittedName>
</protein>